<evidence type="ECO:0000313" key="1">
    <source>
        <dbReference type="EMBL" id="CAI4048682.1"/>
    </source>
</evidence>
<dbReference type="GO" id="GO:0051792">
    <property type="term" value="P:medium-chain fatty acid biosynthetic process"/>
    <property type="evidence" value="ECO:0007669"/>
    <property type="project" value="TreeGrafter"/>
</dbReference>
<organism evidence="1 2">
    <name type="scientific">Saccharomyces kudriavzevii (strain ATCC MYA-4449 / AS 2.2408 / CBS 8840 / NBRC 1802 / NCYC 2889)</name>
    <name type="common">Yeast</name>
    <dbReference type="NCBI Taxonomy" id="226230"/>
    <lineage>
        <taxon>Eukaryota</taxon>
        <taxon>Fungi</taxon>
        <taxon>Dikarya</taxon>
        <taxon>Ascomycota</taxon>
        <taxon>Saccharomycotina</taxon>
        <taxon>Saccharomycetes</taxon>
        <taxon>Saccharomycetales</taxon>
        <taxon>Saccharomycetaceae</taxon>
        <taxon>Saccharomyces</taxon>
    </lineage>
</organism>
<dbReference type="InterPro" id="IPR000952">
    <property type="entry name" value="AB_hydrolase_4_CS"/>
</dbReference>
<proteinExistence type="predicted"/>
<reference evidence="1" key="1">
    <citation type="submission" date="2022-10" db="EMBL/GenBank/DDBJ databases">
        <authorList>
            <person name="Byrne P K."/>
        </authorList>
    </citation>
    <scope>NUCLEOTIDE SEQUENCE</scope>
    <source>
        <strain evidence="1">IFO1802</strain>
    </source>
</reference>
<dbReference type="EMBL" id="OX365908">
    <property type="protein sequence ID" value="CAI4048682.1"/>
    <property type="molecule type" value="Genomic_DNA"/>
</dbReference>
<dbReference type="GO" id="GO:0047372">
    <property type="term" value="F:monoacylglycerol lipase activity"/>
    <property type="evidence" value="ECO:0007669"/>
    <property type="project" value="TreeGrafter"/>
</dbReference>
<gene>
    <name evidence="1" type="primary">SKDI13G3400</name>
    <name evidence="1" type="ORF">SKDI_13G3400</name>
</gene>
<dbReference type="InterPro" id="IPR050960">
    <property type="entry name" value="AB_hydrolase_4_sf"/>
</dbReference>
<dbReference type="InterPro" id="IPR000073">
    <property type="entry name" value="AB_hydrolase_1"/>
</dbReference>
<keyword evidence="2" id="KW-1185">Reference proteome</keyword>
<dbReference type="SUPFAM" id="SSF53474">
    <property type="entry name" value="alpha/beta-Hydrolases"/>
    <property type="match status" value="1"/>
</dbReference>
<dbReference type="InterPro" id="IPR012020">
    <property type="entry name" value="ABHD4"/>
</dbReference>
<dbReference type="PANTHER" id="PTHR10794:SF63">
    <property type="entry name" value="ALPHA_BETA HYDROLASE 1, ISOFORM A"/>
    <property type="match status" value="1"/>
</dbReference>
<dbReference type="Pfam" id="PF00561">
    <property type="entry name" value="Abhydrolase_1"/>
    <property type="match status" value="1"/>
</dbReference>
<dbReference type="InterPro" id="IPR029058">
    <property type="entry name" value="AB_hydrolase_fold"/>
</dbReference>
<dbReference type="OrthoDB" id="5954035at2759"/>
<evidence type="ECO:0000313" key="2">
    <source>
        <dbReference type="Proteomes" id="UP001162087"/>
    </source>
</evidence>
<dbReference type="Proteomes" id="UP001162087">
    <property type="component" value="Chromosome 13"/>
</dbReference>
<dbReference type="PROSITE" id="PS01133">
    <property type="entry name" value="UPF0017"/>
    <property type="match status" value="1"/>
</dbReference>
<dbReference type="GO" id="GO:0051793">
    <property type="term" value="P:medium-chain fatty acid catabolic process"/>
    <property type="evidence" value="ECO:0007669"/>
    <property type="project" value="TreeGrafter"/>
</dbReference>
<dbReference type="PANTHER" id="PTHR10794">
    <property type="entry name" value="ABHYDROLASE DOMAIN-CONTAINING PROTEIN"/>
    <property type="match status" value="1"/>
</dbReference>
<name>A0AA35J652_SACK1</name>
<dbReference type="Gene3D" id="3.40.50.1820">
    <property type="entry name" value="alpha/beta hydrolase"/>
    <property type="match status" value="1"/>
</dbReference>
<dbReference type="PIRSF" id="PIRSF005211">
    <property type="entry name" value="Ab_hydro_YheT"/>
    <property type="match status" value="1"/>
</dbReference>
<protein>
    <submittedName>
        <fullName evidence="1">Uncharacterized protein</fullName>
    </submittedName>
</protein>
<sequence length="450" mass="51439">MRLKELLPNFLIVHQEVPDNPIAFKSSDKREDDNKKVTVPELIKAKVPELTDGATGILYGLLVNGHLQTAYGSVRRFDNIDKVQYKRLIMKYPHGGEGTVDFVVKDKSTNKRRKVEKEYMPRNQPIFDGNLKRRYSYYSPDDPKLKSDDAKPMLIILHGLTGGSRESYVRAIVHEITTKYDFEACVFNARGCCYSAITTPLLYNGGWTNDIRYCVNDLRKRFPNRKFYMMGFSLGASIMTNYLGEESDRTKIECAISVSNPFDLYNSAYFINSTPMGSRFYSPALGHNLLRMVRNHLSVLEENPNFKAIIEQNLKKIRTVRQFDNLLTGPMFGYKNAEEYYKNASSYKRIPGIRTPFIALHAQDDPIVGGDLPINQIKSNPYTLLLETSIGGHVGWFKDRSGRRWYTEPLCRLLKAFHDEITVKGLKPDLENVELPSPNCEPIATTFPSK</sequence>
<accession>A0AA35J652</accession>
<dbReference type="GO" id="GO:0008126">
    <property type="term" value="F:acetylesterase activity"/>
    <property type="evidence" value="ECO:0007669"/>
    <property type="project" value="TreeGrafter"/>
</dbReference>